<dbReference type="NCBIfam" id="TIGR00206">
    <property type="entry name" value="fliF"/>
    <property type="match status" value="1"/>
</dbReference>
<proteinExistence type="inferred from homology"/>
<keyword evidence="14" id="KW-0969">Cilium</keyword>
<keyword evidence="14" id="KW-0966">Cell projection</keyword>
<keyword evidence="8 9" id="KW-0975">Bacterial flagellum</keyword>
<evidence type="ECO:0000259" key="13">
    <source>
        <dbReference type="Pfam" id="PF08345"/>
    </source>
</evidence>
<dbReference type="GO" id="GO:0009431">
    <property type="term" value="C:bacterial-type flagellum basal body, MS ring"/>
    <property type="evidence" value="ECO:0007669"/>
    <property type="project" value="InterPro"/>
</dbReference>
<dbReference type="OrthoDB" id="9807026at2"/>
<dbReference type="InterPro" id="IPR045851">
    <property type="entry name" value="AMP-bd_C_sf"/>
</dbReference>
<sequence length="515" mass="58228">MDKLKDMLNKLKEKWKTFNTPRKVLILSLITFIIAGLILSVVYLTREKYAVLFSDLQPQDSQAIIEKLKQEKVSYKIQGNSILVPEEKVDELRLTVLENGYLPSSGQGWSLFDQSKFGVTDTEAKIMYQRALQDELARTIESFDEVEKARVHLVLPDDTVFAKDTAKARASVTLKLKGGKTLPPEKVKAIVALISGSVKDLPKENVEVIDSNMNLLTENLFDDTINGTTSALKQQEIERQFEARLEKDVLSMLETVFGKDKVTVKINADLDFDSTSVTTIKYDKDAIIRSQQKIREVASDSSGSGGGSSPLDNNMSNTIGNNSNQSSNTQREEEITNYEIGQTEEKIIKAPGEVKRLTVSVVIDGTLSDMEKQTIKNIVAAATGYSEQRGDQINIEALAFNTEWKERAQKDLEEMQKQLEKKEKIRMYSIIGSLLFLLIVGIIFFIRAKRNKKKEEEHHIDVVISDALPKPQVAYEPVLTEEEEMDLEKEIRNYATKKPDQVVEVIRTWLAEDER</sequence>
<dbReference type="PANTHER" id="PTHR30046:SF0">
    <property type="entry name" value="FLAGELLAR M-RING PROTEIN"/>
    <property type="match status" value="1"/>
</dbReference>
<feature type="transmembrane region" description="Helical" evidence="11">
    <location>
        <begin position="425"/>
        <end position="446"/>
    </location>
</feature>
<dbReference type="GO" id="GO:0005886">
    <property type="term" value="C:plasma membrane"/>
    <property type="evidence" value="ECO:0007669"/>
    <property type="project" value="UniProtKB-SubCell"/>
</dbReference>
<evidence type="ECO:0000256" key="2">
    <source>
        <dbReference type="ARBA" id="ARBA00004651"/>
    </source>
</evidence>
<evidence type="ECO:0000256" key="10">
    <source>
        <dbReference type="SAM" id="MobiDB-lite"/>
    </source>
</evidence>
<name>A0A1H5SCU2_9CLOT</name>
<keyword evidence="6 11" id="KW-1133">Transmembrane helix</keyword>
<comment type="function">
    <text evidence="9">The M ring may be actively involved in energy transduction.</text>
</comment>
<reference evidence="15" key="1">
    <citation type="submission" date="2016-10" db="EMBL/GenBank/DDBJ databases">
        <authorList>
            <person name="Varghese N."/>
            <person name="Submissions S."/>
        </authorList>
    </citation>
    <scope>NUCLEOTIDE SEQUENCE [LARGE SCALE GENOMIC DNA]</scope>
    <source>
        <strain evidence="15">DSM 5463</strain>
    </source>
</reference>
<evidence type="ECO:0000256" key="5">
    <source>
        <dbReference type="ARBA" id="ARBA00022692"/>
    </source>
</evidence>
<evidence type="ECO:0000313" key="14">
    <source>
        <dbReference type="EMBL" id="SEF48493.1"/>
    </source>
</evidence>
<protein>
    <recommendedName>
        <fullName evidence="9">Flagellar M-ring protein</fullName>
    </recommendedName>
</protein>
<dbReference type="EMBL" id="FNUK01000002">
    <property type="protein sequence ID" value="SEF48493.1"/>
    <property type="molecule type" value="Genomic_DNA"/>
</dbReference>
<dbReference type="Pfam" id="PF08345">
    <property type="entry name" value="YscJ_FliF_C"/>
    <property type="match status" value="1"/>
</dbReference>
<feature type="compositionally biased region" description="Low complexity" evidence="10">
    <location>
        <begin position="313"/>
        <end position="324"/>
    </location>
</feature>
<keyword evidence="7 11" id="KW-0472">Membrane</keyword>
<evidence type="ECO:0000256" key="3">
    <source>
        <dbReference type="ARBA" id="ARBA00007971"/>
    </source>
</evidence>
<keyword evidence="4" id="KW-1003">Cell membrane</keyword>
<organism evidence="14 15">
    <name type="scientific">Caloramator fervidus</name>
    <dbReference type="NCBI Taxonomy" id="29344"/>
    <lineage>
        <taxon>Bacteria</taxon>
        <taxon>Bacillati</taxon>
        <taxon>Bacillota</taxon>
        <taxon>Clostridia</taxon>
        <taxon>Eubacteriales</taxon>
        <taxon>Clostridiaceae</taxon>
        <taxon>Caloramator</taxon>
    </lineage>
</organism>
<feature type="domain" description="Flagellar M-ring C-terminal" evidence="13">
    <location>
        <begin position="253"/>
        <end position="400"/>
    </location>
</feature>
<feature type="domain" description="Flagellar M-ring N-terminal" evidence="12">
    <location>
        <begin position="45"/>
        <end position="217"/>
    </location>
</feature>
<keyword evidence="14" id="KW-0282">Flagellum</keyword>
<dbReference type="PANTHER" id="PTHR30046">
    <property type="entry name" value="FLAGELLAR M-RING PROTEIN"/>
    <property type="match status" value="1"/>
</dbReference>
<dbReference type="PRINTS" id="PR01009">
    <property type="entry name" value="FLGMRINGFLIF"/>
</dbReference>
<dbReference type="GO" id="GO:0071973">
    <property type="term" value="P:bacterial-type flagellum-dependent cell motility"/>
    <property type="evidence" value="ECO:0007669"/>
    <property type="project" value="InterPro"/>
</dbReference>
<evidence type="ECO:0000256" key="9">
    <source>
        <dbReference type="PIRNR" id="PIRNR004862"/>
    </source>
</evidence>
<comment type="subcellular location">
    <subcellularLocation>
        <location evidence="1 9">Bacterial flagellum basal body</location>
    </subcellularLocation>
    <subcellularLocation>
        <location evidence="2">Cell membrane</location>
        <topology evidence="2">Multi-pass membrane protein</topology>
    </subcellularLocation>
</comment>
<evidence type="ECO:0000256" key="7">
    <source>
        <dbReference type="ARBA" id="ARBA00023136"/>
    </source>
</evidence>
<comment type="similarity">
    <text evidence="3 9">Belongs to the FliF family.</text>
</comment>
<keyword evidence="5 11" id="KW-0812">Transmembrane</keyword>
<gene>
    <name evidence="14" type="ORF">SAMN05660865_00346</name>
</gene>
<dbReference type="GO" id="GO:0003774">
    <property type="term" value="F:cytoskeletal motor activity"/>
    <property type="evidence" value="ECO:0007669"/>
    <property type="project" value="InterPro"/>
</dbReference>
<evidence type="ECO:0000259" key="12">
    <source>
        <dbReference type="Pfam" id="PF01514"/>
    </source>
</evidence>
<dbReference type="InterPro" id="IPR006182">
    <property type="entry name" value="FliF_N_dom"/>
</dbReference>
<dbReference type="Proteomes" id="UP000242850">
    <property type="component" value="Unassembled WGS sequence"/>
</dbReference>
<evidence type="ECO:0000256" key="1">
    <source>
        <dbReference type="ARBA" id="ARBA00004117"/>
    </source>
</evidence>
<dbReference type="InterPro" id="IPR013556">
    <property type="entry name" value="Flag_M-ring_C"/>
</dbReference>
<feature type="region of interest" description="Disordered" evidence="10">
    <location>
        <begin position="295"/>
        <end position="333"/>
    </location>
</feature>
<feature type="transmembrane region" description="Helical" evidence="11">
    <location>
        <begin position="24"/>
        <end position="44"/>
    </location>
</feature>
<evidence type="ECO:0000256" key="6">
    <source>
        <dbReference type="ARBA" id="ARBA00022989"/>
    </source>
</evidence>
<keyword evidence="15" id="KW-1185">Reference proteome</keyword>
<dbReference type="Gene3D" id="3.30.300.30">
    <property type="match status" value="1"/>
</dbReference>
<dbReference type="InterPro" id="IPR000067">
    <property type="entry name" value="FlgMring_FliF"/>
</dbReference>
<dbReference type="CDD" id="cd12087">
    <property type="entry name" value="TM_EGFR-like"/>
    <property type="match status" value="1"/>
</dbReference>
<dbReference type="Pfam" id="PF01514">
    <property type="entry name" value="YscJ_FliF"/>
    <property type="match status" value="1"/>
</dbReference>
<evidence type="ECO:0000256" key="11">
    <source>
        <dbReference type="SAM" id="Phobius"/>
    </source>
</evidence>
<dbReference type="AlphaFoldDB" id="A0A1H5SCU2"/>
<evidence type="ECO:0000256" key="4">
    <source>
        <dbReference type="ARBA" id="ARBA00022475"/>
    </source>
</evidence>
<dbReference type="RefSeq" id="WP_103895363.1">
    <property type="nucleotide sequence ID" value="NZ_FNUK01000002.1"/>
</dbReference>
<evidence type="ECO:0000256" key="8">
    <source>
        <dbReference type="ARBA" id="ARBA00023143"/>
    </source>
</evidence>
<dbReference type="InterPro" id="IPR043427">
    <property type="entry name" value="YscJ/FliF"/>
</dbReference>
<evidence type="ECO:0000313" key="15">
    <source>
        <dbReference type="Proteomes" id="UP000242850"/>
    </source>
</evidence>
<dbReference type="PIRSF" id="PIRSF004862">
    <property type="entry name" value="FliF"/>
    <property type="match status" value="1"/>
</dbReference>
<accession>A0A1H5SCU2</accession>